<accession>A0ABW2Y268</accession>
<protein>
    <submittedName>
        <fullName evidence="3">SAF domain-containing protein</fullName>
    </submittedName>
</protein>
<evidence type="ECO:0000256" key="1">
    <source>
        <dbReference type="SAM" id="SignalP"/>
    </source>
</evidence>
<dbReference type="SMART" id="SM00858">
    <property type="entry name" value="SAF"/>
    <property type="match status" value="1"/>
</dbReference>
<comment type="caution">
    <text evidence="3">The sequence shown here is derived from an EMBL/GenBank/DDBJ whole genome shotgun (WGS) entry which is preliminary data.</text>
</comment>
<dbReference type="EMBL" id="JBHTGP010000037">
    <property type="protein sequence ID" value="MFD0692172.1"/>
    <property type="molecule type" value="Genomic_DNA"/>
</dbReference>
<keyword evidence="4" id="KW-1185">Reference proteome</keyword>
<reference evidence="4" key="1">
    <citation type="journal article" date="2019" name="Int. J. Syst. Evol. Microbiol.">
        <title>The Global Catalogue of Microorganisms (GCM) 10K type strain sequencing project: providing services to taxonomists for standard genome sequencing and annotation.</title>
        <authorList>
            <consortium name="The Broad Institute Genomics Platform"/>
            <consortium name="The Broad Institute Genome Sequencing Center for Infectious Disease"/>
            <person name="Wu L."/>
            <person name="Ma J."/>
        </authorList>
    </citation>
    <scope>NUCLEOTIDE SEQUENCE [LARGE SCALE GENOMIC DNA]</scope>
    <source>
        <strain evidence="4">JCM 9371</strain>
    </source>
</reference>
<feature type="chain" id="PRO_5046046881" evidence="1">
    <location>
        <begin position="33"/>
        <end position="212"/>
    </location>
</feature>
<feature type="signal peptide" evidence="1">
    <location>
        <begin position="1"/>
        <end position="32"/>
    </location>
</feature>
<dbReference type="CDD" id="cd11614">
    <property type="entry name" value="SAF_CpaB_FlgA_like"/>
    <property type="match status" value="1"/>
</dbReference>
<evidence type="ECO:0000313" key="3">
    <source>
        <dbReference type="EMBL" id="MFD0692172.1"/>
    </source>
</evidence>
<dbReference type="RefSeq" id="WP_131759807.1">
    <property type="nucleotide sequence ID" value="NZ_CAACUY010000091.1"/>
</dbReference>
<keyword evidence="1" id="KW-0732">Signal</keyword>
<organism evidence="3 4">
    <name type="scientific">Actinomadura fibrosa</name>
    <dbReference type="NCBI Taxonomy" id="111802"/>
    <lineage>
        <taxon>Bacteria</taxon>
        <taxon>Bacillati</taxon>
        <taxon>Actinomycetota</taxon>
        <taxon>Actinomycetes</taxon>
        <taxon>Streptosporangiales</taxon>
        <taxon>Thermomonosporaceae</taxon>
        <taxon>Actinomadura</taxon>
    </lineage>
</organism>
<dbReference type="InterPro" id="IPR013974">
    <property type="entry name" value="SAF"/>
</dbReference>
<dbReference type="Pfam" id="PF08666">
    <property type="entry name" value="SAF"/>
    <property type="match status" value="1"/>
</dbReference>
<gene>
    <name evidence="3" type="ORF">ACFQZM_47330</name>
</gene>
<sequence length="212" mass="21239">MSAVKSVHMRPVRLRRPLAALFAATAAGSALAALRPGPPPSVRVLAAARDLPAGTALSPSDLRDLALPPAAVPSGAIRSGGNGRVLAGPMRRGEPLTDVRVIGDGLLRAYGSDTVATPIRVADADTVRLLHTGDRIDVLSVPPPDGAFAASRASPEWGKARSVASSLPVVAVPPRDEDGGKEGALVVVATDRAQATALAGAGPGLAVTITGG</sequence>
<evidence type="ECO:0000259" key="2">
    <source>
        <dbReference type="SMART" id="SM00858"/>
    </source>
</evidence>
<name>A0ABW2Y268_9ACTN</name>
<feature type="domain" description="SAF" evidence="2">
    <location>
        <begin position="42"/>
        <end position="102"/>
    </location>
</feature>
<proteinExistence type="predicted"/>
<evidence type="ECO:0000313" key="4">
    <source>
        <dbReference type="Proteomes" id="UP001597063"/>
    </source>
</evidence>
<dbReference type="Proteomes" id="UP001597063">
    <property type="component" value="Unassembled WGS sequence"/>
</dbReference>